<comment type="subcellular location">
    <subcellularLocation>
        <location evidence="1">Mitochondrion</location>
    </subcellularLocation>
</comment>
<name>A0A0C9Z0C5_9AGAM</name>
<protein>
    <recommendedName>
        <fullName evidence="7">Large ribosomal subunit protein uL3m</fullName>
    </recommendedName>
</protein>
<keyword evidence="5" id="KW-0496">Mitochondrion</keyword>
<dbReference type="GO" id="GO:0005762">
    <property type="term" value="C:mitochondrial large ribosomal subunit"/>
    <property type="evidence" value="ECO:0007669"/>
    <property type="project" value="TreeGrafter"/>
</dbReference>
<dbReference type="STRING" id="765257.A0A0C9Z0C5"/>
<dbReference type="SUPFAM" id="SSF50447">
    <property type="entry name" value="Translation proteins"/>
    <property type="match status" value="1"/>
</dbReference>
<dbReference type="Proteomes" id="UP000054018">
    <property type="component" value="Unassembled WGS sequence"/>
</dbReference>
<dbReference type="Pfam" id="PF00297">
    <property type="entry name" value="Ribosomal_L3"/>
    <property type="match status" value="1"/>
</dbReference>
<evidence type="ECO:0000256" key="5">
    <source>
        <dbReference type="ARBA" id="ARBA00023128"/>
    </source>
</evidence>
<dbReference type="PROSITE" id="PS00474">
    <property type="entry name" value="RIBOSOMAL_L3"/>
    <property type="match status" value="1"/>
</dbReference>
<dbReference type="Gene3D" id="2.40.30.10">
    <property type="entry name" value="Translation factors"/>
    <property type="match status" value="2"/>
</dbReference>
<evidence type="ECO:0000256" key="1">
    <source>
        <dbReference type="ARBA" id="ARBA00004173"/>
    </source>
</evidence>
<organism evidence="9 10">
    <name type="scientific">Pisolithus microcarpus 441</name>
    <dbReference type="NCBI Taxonomy" id="765257"/>
    <lineage>
        <taxon>Eukaryota</taxon>
        <taxon>Fungi</taxon>
        <taxon>Dikarya</taxon>
        <taxon>Basidiomycota</taxon>
        <taxon>Agaricomycotina</taxon>
        <taxon>Agaricomycetes</taxon>
        <taxon>Agaricomycetidae</taxon>
        <taxon>Boletales</taxon>
        <taxon>Sclerodermatineae</taxon>
        <taxon>Pisolithaceae</taxon>
        <taxon>Pisolithus</taxon>
    </lineage>
</organism>
<evidence type="ECO:0000313" key="10">
    <source>
        <dbReference type="Proteomes" id="UP000054018"/>
    </source>
</evidence>
<dbReference type="GO" id="GO:0003735">
    <property type="term" value="F:structural constituent of ribosome"/>
    <property type="evidence" value="ECO:0007669"/>
    <property type="project" value="InterPro"/>
</dbReference>
<dbReference type="HOGENOM" id="CLU_044142_3_1_1"/>
<dbReference type="OrthoDB" id="274683at2759"/>
<proteinExistence type="inferred from homology"/>
<comment type="similarity">
    <text evidence="2 8">Belongs to the universal ribosomal protein uL3 family.</text>
</comment>
<keyword evidence="6 8" id="KW-0687">Ribonucleoprotein</keyword>
<evidence type="ECO:0000256" key="6">
    <source>
        <dbReference type="ARBA" id="ARBA00023274"/>
    </source>
</evidence>
<evidence type="ECO:0000256" key="8">
    <source>
        <dbReference type="RuleBase" id="RU003905"/>
    </source>
</evidence>
<keyword evidence="4 8" id="KW-0689">Ribosomal protein</keyword>
<reference evidence="10" key="2">
    <citation type="submission" date="2015-01" db="EMBL/GenBank/DDBJ databases">
        <title>Evolutionary Origins and Diversification of the Mycorrhizal Mutualists.</title>
        <authorList>
            <consortium name="DOE Joint Genome Institute"/>
            <consortium name="Mycorrhizal Genomics Consortium"/>
            <person name="Kohler A."/>
            <person name="Kuo A."/>
            <person name="Nagy L.G."/>
            <person name="Floudas D."/>
            <person name="Copeland A."/>
            <person name="Barry K.W."/>
            <person name="Cichocki N."/>
            <person name="Veneault-Fourrey C."/>
            <person name="LaButti K."/>
            <person name="Lindquist E.A."/>
            <person name="Lipzen A."/>
            <person name="Lundell T."/>
            <person name="Morin E."/>
            <person name="Murat C."/>
            <person name="Riley R."/>
            <person name="Ohm R."/>
            <person name="Sun H."/>
            <person name="Tunlid A."/>
            <person name="Henrissat B."/>
            <person name="Grigoriev I.V."/>
            <person name="Hibbett D.S."/>
            <person name="Martin F."/>
        </authorList>
    </citation>
    <scope>NUCLEOTIDE SEQUENCE [LARGE SCALE GENOMIC DNA]</scope>
    <source>
        <strain evidence="10">441</strain>
    </source>
</reference>
<dbReference type="AlphaFoldDB" id="A0A0C9Z0C5"/>
<dbReference type="InterPro" id="IPR019926">
    <property type="entry name" value="Ribosomal_uL3_CS"/>
</dbReference>
<dbReference type="InterPro" id="IPR009000">
    <property type="entry name" value="Transl_B-barrel_sf"/>
</dbReference>
<dbReference type="GO" id="GO:0006412">
    <property type="term" value="P:translation"/>
    <property type="evidence" value="ECO:0007669"/>
    <property type="project" value="InterPro"/>
</dbReference>
<dbReference type="NCBIfam" id="TIGR03625">
    <property type="entry name" value="L3_bact"/>
    <property type="match status" value="1"/>
</dbReference>
<dbReference type="InterPro" id="IPR000597">
    <property type="entry name" value="Ribosomal_uL3"/>
</dbReference>
<accession>A0A0C9Z0C5</accession>
<dbReference type="HAMAP" id="MF_01325_B">
    <property type="entry name" value="Ribosomal_uL3_B"/>
    <property type="match status" value="1"/>
</dbReference>
<gene>
    <name evidence="9" type="ORF">PISMIDRAFT_669835</name>
</gene>
<dbReference type="FunFam" id="2.40.30.10:FF:000004">
    <property type="entry name" value="50S ribosomal protein L3"/>
    <property type="match status" value="1"/>
</dbReference>
<evidence type="ECO:0000313" key="9">
    <source>
        <dbReference type="EMBL" id="KIK30905.1"/>
    </source>
</evidence>
<dbReference type="EMBL" id="KN833685">
    <property type="protein sequence ID" value="KIK30905.1"/>
    <property type="molecule type" value="Genomic_DNA"/>
</dbReference>
<dbReference type="PANTHER" id="PTHR11229">
    <property type="entry name" value="50S RIBOSOMAL PROTEIN L3"/>
    <property type="match status" value="1"/>
</dbReference>
<dbReference type="InterPro" id="IPR019927">
    <property type="entry name" value="Ribosomal_uL3_bac/org-type"/>
</dbReference>
<evidence type="ECO:0000256" key="3">
    <source>
        <dbReference type="ARBA" id="ARBA00022946"/>
    </source>
</evidence>
<keyword evidence="10" id="KW-1185">Reference proteome</keyword>
<keyword evidence="3" id="KW-0809">Transit peptide</keyword>
<sequence length="374" mass="41316">MIEMRPAPEVAVLQTRPTLLLCRTLSFIRGPMFHQLDLMRVVFKQTRLGKAAFFFFKSPPRTMLGLRSLAQTPQLLIQRCCRQLHTTAANLANTVPHPKWTASSLRTGLIARKRGMTAMWDDNGARVPITVLQLENCQVTANIVTLRPDRSEYHAVQIGASDRPSRTTTAQMKGHFRKARVPPKYVVREFPVTPDAHIPVGTTLSAVHFVPGQYVDVTANSIGKGFQGVMKRWNFRGLRASHGVSVSHRSAGATGAHQDPGRVWPGKKMAGRLGGKRITMQNLTVMRVDTDLDLIFVKGAVPGADDAHVLVRDAKKRLVTLAQAHQAVGAYEKVLPKGVDDLPFPAGTKEMAQHLPTVIEARSKRVTSPFVPRE</sequence>
<evidence type="ECO:0000256" key="2">
    <source>
        <dbReference type="ARBA" id="ARBA00006540"/>
    </source>
</evidence>
<dbReference type="PANTHER" id="PTHR11229:SF8">
    <property type="entry name" value="LARGE RIBOSOMAL SUBUNIT PROTEIN UL3M"/>
    <property type="match status" value="1"/>
</dbReference>
<evidence type="ECO:0000256" key="4">
    <source>
        <dbReference type="ARBA" id="ARBA00022980"/>
    </source>
</evidence>
<evidence type="ECO:0000256" key="7">
    <source>
        <dbReference type="ARBA" id="ARBA00035209"/>
    </source>
</evidence>
<reference evidence="9 10" key="1">
    <citation type="submission" date="2014-04" db="EMBL/GenBank/DDBJ databases">
        <authorList>
            <consortium name="DOE Joint Genome Institute"/>
            <person name="Kuo A."/>
            <person name="Kohler A."/>
            <person name="Costa M.D."/>
            <person name="Nagy L.G."/>
            <person name="Floudas D."/>
            <person name="Copeland A."/>
            <person name="Barry K.W."/>
            <person name="Cichocki N."/>
            <person name="Veneault-Fourrey C."/>
            <person name="LaButti K."/>
            <person name="Lindquist E.A."/>
            <person name="Lipzen A."/>
            <person name="Lundell T."/>
            <person name="Morin E."/>
            <person name="Murat C."/>
            <person name="Sun H."/>
            <person name="Tunlid A."/>
            <person name="Henrissat B."/>
            <person name="Grigoriev I.V."/>
            <person name="Hibbett D.S."/>
            <person name="Martin F."/>
            <person name="Nordberg H.P."/>
            <person name="Cantor M.N."/>
            <person name="Hua S.X."/>
        </authorList>
    </citation>
    <scope>NUCLEOTIDE SEQUENCE [LARGE SCALE GENOMIC DNA]</scope>
    <source>
        <strain evidence="9 10">441</strain>
    </source>
</reference>